<keyword evidence="2" id="KW-1185">Reference proteome</keyword>
<protein>
    <submittedName>
        <fullName evidence="1">Uncharacterized protein</fullName>
    </submittedName>
</protein>
<sequence length="94" mass="10553">MICFQCISFKNNVGIFLLFLNCRNLLSSCHQFGLNCSFSVFNLRTAPTINAAYWPLDNPRGQFGPQPRNSNKALYDNALSIGHKLISSSKIPTR</sequence>
<organism evidence="1 2">
    <name type="scientific">Croceitalea dokdonensis DOKDO 023</name>
    <dbReference type="NCBI Taxonomy" id="1300341"/>
    <lineage>
        <taxon>Bacteria</taxon>
        <taxon>Pseudomonadati</taxon>
        <taxon>Bacteroidota</taxon>
        <taxon>Flavobacteriia</taxon>
        <taxon>Flavobacteriales</taxon>
        <taxon>Flavobacteriaceae</taxon>
        <taxon>Croceitalea</taxon>
    </lineage>
</organism>
<comment type="caution">
    <text evidence="1">The sequence shown here is derived from an EMBL/GenBank/DDBJ whole genome shotgun (WGS) entry which is preliminary data.</text>
</comment>
<dbReference type="Proteomes" id="UP000050280">
    <property type="component" value="Unassembled WGS sequence"/>
</dbReference>
<dbReference type="STRING" id="1300341.I595_2843"/>
<dbReference type="EMBL" id="LDJX01000006">
    <property type="protein sequence ID" value="KPM30865.1"/>
    <property type="molecule type" value="Genomic_DNA"/>
</dbReference>
<evidence type="ECO:0000313" key="2">
    <source>
        <dbReference type="Proteomes" id="UP000050280"/>
    </source>
</evidence>
<name>A0A0P7APP8_9FLAO</name>
<evidence type="ECO:0000313" key="1">
    <source>
        <dbReference type="EMBL" id="KPM30865.1"/>
    </source>
</evidence>
<dbReference type="AlphaFoldDB" id="A0A0P7APP8"/>
<gene>
    <name evidence="1" type="ORF">I595_2843</name>
</gene>
<proteinExistence type="predicted"/>
<accession>A0A0P7APP8</accession>
<reference evidence="1 2" key="1">
    <citation type="submission" date="2015-09" db="EMBL/GenBank/DDBJ databases">
        <title>Genome sequence of the marine flavobacterium Croceitalea dokdonensis DOKDO 023 that contains proton- and sodium-pumping rhodopsins.</title>
        <authorList>
            <person name="Kwon S.-K."/>
            <person name="Lee H.K."/>
            <person name="Kwak M.-J."/>
            <person name="Kim J.F."/>
        </authorList>
    </citation>
    <scope>NUCLEOTIDE SEQUENCE [LARGE SCALE GENOMIC DNA]</scope>
    <source>
        <strain evidence="1 2">DOKDO 023</strain>
    </source>
</reference>